<evidence type="ECO:0000313" key="1">
    <source>
        <dbReference type="EMBL" id="KAF7147334.1"/>
    </source>
</evidence>
<dbReference type="EMBL" id="WJXA01000003">
    <property type="protein sequence ID" value="KAF7147334.1"/>
    <property type="molecule type" value="Genomic_DNA"/>
</dbReference>
<gene>
    <name evidence="1" type="ORF">RHSIM_Rhsim03G0018500</name>
</gene>
<organism evidence="1 2">
    <name type="scientific">Rhododendron simsii</name>
    <name type="common">Sims's rhododendron</name>
    <dbReference type="NCBI Taxonomy" id="118357"/>
    <lineage>
        <taxon>Eukaryota</taxon>
        <taxon>Viridiplantae</taxon>
        <taxon>Streptophyta</taxon>
        <taxon>Embryophyta</taxon>
        <taxon>Tracheophyta</taxon>
        <taxon>Spermatophyta</taxon>
        <taxon>Magnoliopsida</taxon>
        <taxon>eudicotyledons</taxon>
        <taxon>Gunneridae</taxon>
        <taxon>Pentapetalae</taxon>
        <taxon>asterids</taxon>
        <taxon>Ericales</taxon>
        <taxon>Ericaceae</taxon>
        <taxon>Ericoideae</taxon>
        <taxon>Rhodoreae</taxon>
        <taxon>Rhododendron</taxon>
    </lineage>
</organism>
<comment type="caution">
    <text evidence="1">The sequence shown here is derived from an EMBL/GenBank/DDBJ whole genome shotgun (WGS) entry which is preliminary data.</text>
</comment>
<evidence type="ECO:0000313" key="2">
    <source>
        <dbReference type="Proteomes" id="UP000626092"/>
    </source>
</evidence>
<sequence length="132" mass="14678">MPVWEFDQDHQRWLPVAELALPGEKGDPIYAVAWAPNIGLGDGVEHQWNDTSNHLRRHPHFVYQHCLPPPPGQISIAVISLNPTCCSVSDLKDIGPNVGVLSGLLYSADRMLPPLDGPCSMAMRVRRRLHQS</sequence>
<protein>
    <submittedName>
        <fullName evidence="1">Uncharacterized protein</fullName>
    </submittedName>
</protein>
<dbReference type="Proteomes" id="UP000626092">
    <property type="component" value="Unassembled WGS sequence"/>
</dbReference>
<keyword evidence="2" id="KW-1185">Reference proteome</keyword>
<dbReference type="AlphaFoldDB" id="A0A834H5B4"/>
<name>A0A834H5B4_RHOSS</name>
<dbReference type="OrthoDB" id="1737445at2759"/>
<proteinExistence type="predicted"/>
<reference evidence="1" key="1">
    <citation type="submission" date="2019-11" db="EMBL/GenBank/DDBJ databases">
        <authorList>
            <person name="Liu Y."/>
            <person name="Hou J."/>
            <person name="Li T.-Q."/>
            <person name="Guan C.-H."/>
            <person name="Wu X."/>
            <person name="Wu H.-Z."/>
            <person name="Ling F."/>
            <person name="Zhang R."/>
            <person name="Shi X.-G."/>
            <person name="Ren J.-P."/>
            <person name="Chen E.-F."/>
            <person name="Sun J.-M."/>
        </authorList>
    </citation>
    <scope>NUCLEOTIDE SEQUENCE</scope>
    <source>
        <strain evidence="1">Adult_tree_wgs_1</strain>
        <tissue evidence="1">Leaves</tissue>
    </source>
</reference>
<accession>A0A834H5B4</accession>